<dbReference type="AlphaFoldDB" id="A0A074ZHP2"/>
<dbReference type="CTD" id="20328090"/>
<comment type="function">
    <text evidence="5">Catalyzes the O-sulfation of tyrosine residues within acidic motifs of polypeptides, using 3'-phosphoadenylyl sulfate (PAPS) as cosubstrate.</text>
</comment>
<keyword evidence="7" id="KW-1185">Reference proteome</keyword>
<name>A0A074ZHP2_OPIVI</name>
<evidence type="ECO:0000256" key="4">
    <source>
        <dbReference type="ARBA" id="ARBA00048460"/>
    </source>
</evidence>
<dbReference type="KEGG" id="ovi:T265_13923"/>
<dbReference type="EMBL" id="KL596738">
    <property type="protein sequence ID" value="KER26788.1"/>
    <property type="molecule type" value="Genomic_DNA"/>
</dbReference>
<evidence type="ECO:0000256" key="1">
    <source>
        <dbReference type="ARBA" id="ARBA00009988"/>
    </source>
</evidence>
<evidence type="ECO:0000256" key="2">
    <source>
        <dbReference type="ARBA" id="ARBA00013262"/>
    </source>
</evidence>
<dbReference type="EC" id="2.8.2.20" evidence="2 5"/>
<evidence type="ECO:0000313" key="6">
    <source>
        <dbReference type="EMBL" id="KER26788.1"/>
    </source>
</evidence>
<reference evidence="6 7" key="1">
    <citation type="submission" date="2013-11" db="EMBL/GenBank/DDBJ databases">
        <title>Opisthorchis viverrini - life in the bile duct.</title>
        <authorList>
            <person name="Young N.D."/>
            <person name="Nagarajan N."/>
            <person name="Lin S.J."/>
            <person name="Korhonen P.K."/>
            <person name="Jex A.R."/>
            <person name="Hall R.S."/>
            <person name="Safavi-Hemami H."/>
            <person name="Kaewkong W."/>
            <person name="Bertrand D."/>
            <person name="Gao S."/>
            <person name="Seet Q."/>
            <person name="Wongkham S."/>
            <person name="Teh B.T."/>
            <person name="Wongkham C."/>
            <person name="Intapan P.M."/>
            <person name="Maleewong W."/>
            <person name="Yang X."/>
            <person name="Hu M."/>
            <person name="Wang Z."/>
            <person name="Hofmann A."/>
            <person name="Sternberg P.W."/>
            <person name="Tan P."/>
            <person name="Wang J."/>
            <person name="Gasser R.B."/>
        </authorList>
    </citation>
    <scope>NUCLEOTIDE SEQUENCE [LARGE SCALE GENOMIC DNA]</scope>
</reference>
<organism evidence="6 7">
    <name type="scientific">Opisthorchis viverrini</name>
    <name type="common">Southeast Asian liver fluke</name>
    <dbReference type="NCBI Taxonomy" id="6198"/>
    <lineage>
        <taxon>Eukaryota</taxon>
        <taxon>Metazoa</taxon>
        <taxon>Spiralia</taxon>
        <taxon>Lophotrochozoa</taxon>
        <taxon>Platyhelminthes</taxon>
        <taxon>Trematoda</taxon>
        <taxon>Digenea</taxon>
        <taxon>Opisthorchiida</taxon>
        <taxon>Opisthorchiata</taxon>
        <taxon>Opisthorchiidae</taxon>
        <taxon>Opisthorchis</taxon>
    </lineage>
</organism>
<proteinExistence type="inferred from homology"/>
<sequence>MGRLAQELSDSFYRNVPKYGKITSRLPDCSSRHTYQKCFGQCCIVCCTFMCLGYFVVLRSQPSVVLQDCEVRQREQALVFIGGHPRSGTTLLRIMLDVHPMIRCGPETHVLPALLTMVKKFEKGFQKQRLEAAHLFPDPLYRASSAFVSSLIDAAGSPAPVLCNKDPLTLQHISRLRMMFPKAKFIHIVRDGRAVTNSMIKRKIRMSSVITDPQKLFTRWERIVRDVDQQCSDTDKCFTVLYEDLVLRPNDTMHKLLSFLDVPWDPIVLHHETAMINETLVNTMEPSSTQVVHPIHTEALSSWASNSSKLPRTFIQRVHLDSDMLRKFGYADRGIPPFYGRAEPEIELQTKQLRKDEDFLKVFS</sequence>
<dbReference type="PANTHER" id="PTHR12788">
    <property type="entry name" value="PROTEIN-TYROSINE SULFOTRANSFERASE 2"/>
    <property type="match status" value="1"/>
</dbReference>
<keyword evidence="3 5" id="KW-0808">Transferase</keyword>
<evidence type="ECO:0000313" key="7">
    <source>
        <dbReference type="Proteomes" id="UP000054324"/>
    </source>
</evidence>
<dbReference type="Pfam" id="PF13469">
    <property type="entry name" value="Sulfotransfer_3"/>
    <property type="match status" value="1"/>
</dbReference>
<comment type="catalytic activity">
    <reaction evidence="4 5">
        <text>L-tyrosyl-[protein] + 3'-phosphoadenylyl sulfate = O-sulfo-L-tyrosine-[protein] + adenosine 3',5'-bisphosphate + H(+)</text>
        <dbReference type="Rhea" id="RHEA:16801"/>
        <dbReference type="Rhea" id="RHEA-COMP:10136"/>
        <dbReference type="Rhea" id="RHEA-COMP:11688"/>
        <dbReference type="ChEBI" id="CHEBI:15378"/>
        <dbReference type="ChEBI" id="CHEBI:46858"/>
        <dbReference type="ChEBI" id="CHEBI:58339"/>
        <dbReference type="ChEBI" id="CHEBI:58343"/>
        <dbReference type="ChEBI" id="CHEBI:65286"/>
        <dbReference type="EC" id="2.8.2.20"/>
    </reaction>
</comment>
<dbReference type="GeneID" id="20328090"/>
<evidence type="ECO:0000256" key="3">
    <source>
        <dbReference type="ARBA" id="ARBA00022679"/>
    </source>
</evidence>
<dbReference type="Proteomes" id="UP000054324">
    <property type="component" value="Unassembled WGS sequence"/>
</dbReference>
<dbReference type="InterPro" id="IPR027417">
    <property type="entry name" value="P-loop_NTPase"/>
</dbReference>
<comment type="similarity">
    <text evidence="1 5">Belongs to the protein sulfotransferase family.</text>
</comment>
<dbReference type="PANTHER" id="PTHR12788:SF10">
    <property type="entry name" value="PROTEIN-TYROSINE SULFOTRANSFERASE"/>
    <property type="match status" value="1"/>
</dbReference>
<dbReference type="GO" id="GO:0008476">
    <property type="term" value="F:protein-tyrosine sulfotransferase activity"/>
    <property type="evidence" value="ECO:0007669"/>
    <property type="project" value="UniProtKB-EC"/>
</dbReference>
<dbReference type="InterPro" id="IPR026634">
    <property type="entry name" value="TPST-like"/>
</dbReference>
<evidence type="ECO:0000256" key="5">
    <source>
        <dbReference type="RuleBase" id="RU365018"/>
    </source>
</evidence>
<accession>A0A074ZHP2</accession>
<dbReference type="SUPFAM" id="SSF52540">
    <property type="entry name" value="P-loop containing nucleoside triphosphate hydrolases"/>
    <property type="match status" value="1"/>
</dbReference>
<dbReference type="OrthoDB" id="545675at2759"/>
<dbReference type="RefSeq" id="XP_009169455.1">
    <property type="nucleotide sequence ID" value="XM_009171191.1"/>
</dbReference>
<dbReference type="Gene3D" id="3.40.50.300">
    <property type="entry name" value="P-loop containing nucleotide triphosphate hydrolases"/>
    <property type="match status" value="1"/>
</dbReference>
<dbReference type="STRING" id="6198.A0A074ZHP2"/>
<gene>
    <name evidence="6" type="ORF">T265_13923</name>
</gene>
<dbReference type="GO" id="GO:0005794">
    <property type="term" value="C:Golgi apparatus"/>
    <property type="evidence" value="ECO:0007669"/>
    <property type="project" value="TreeGrafter"/>
</dbReference>
<protein>
    <recommendedName>
        <fullName evidence="2 5">Protein-tyrosine sulfotransferase</fullName>
        <ecNumber evidence="2 5">2.8.2.20</ecNumber>
    </recommendedName>
</protein>